<dbReference type="Proteomes" id="UP000243633">
    <property type="component" value="Chromosome 1"/>
</dbReference>
<evidence type="ECO:0000256" key="1">
    <source>
        <dbReference type="ARBA" id="ARBA00010875"/>
    </source>
</evidence>
<feature type="binding site" evidence="8">
    <location>
        <position position="114"/>
    </location>
    <ligand>
        <name>Zn(2+)</name>
        <dbReference type="ChEBI" id="CHEBI:29105"/>
        <note>catalytic</note>
    </ligand>
</feature>
<feature type="binding site" evidence="8">
    <location>
        <position position="124"/>
    </location>
    <ligand>
        <name>Zn(2+)</name>
        <dbReference type="ChEBI" id="CHEBI:29105"/>
        <note>catalytic</note>
    </ligand>
</feature>
<sequence length="150" mass="18403">MKTIIKINIQKICKKKNNIPSLQDFQYWLHTILKGKKIELTIRIVEKYEIKNLNFLYRKKNKVTNVLSFFYNTQIKKKSLYYLGDIVFCKKYIEYEIFKYKKNYKEHWAHLTIHSTLHLLNYNHDTLKDQKKMEKLETKLMLNLGYKNPY</sequence>
<dbReference type="Pfam" id="PF02130">
    <property type="entry name" value="YbeY"/>
    <property type="match status" value="1"/>
</dbReference>
<dbReference type="InterPro" id="IPR002036">
    <property type="entry name" value="YbeY"/>
</dbReference>
<dbReference type="GO" id="GO:0006364">
    <property type="term" value="P:rRNA processing"/>
    <property type="evidence" value="ECO:0007669"/>
    <property type="project" value="UniProtKB-UniRule"/>
</dbReference>
<name>A0A170PC70_BUCTT</name>
<keyword evidence="3 8" id="KW-0540">Nuclease</keyword>
<dbReference type="InterPro" id="IPR023091">
    <property type="entry name" value="MetalPrtase_cat_dom_sf_prd"/>
</dbReference>
<dbReference type="GO" id="GO:0004222">
    <property type="term" value="F:metalloendopeptidase activity"/>
    <property type="evidence" value="ECO:0007669"/>
    <property type="project" value="InterPro"/>
</dbReference>
<comment type="cofactor">
    <cofactor evidence="8">
        <name>Zn(2+)</name>
        <dbReference type="ChEBI" id="CHEBI:29105"/>
    </cofactor>
    <text evidence="8">Binds 1 zinc ion.</text>
</comment>
<dbReference type="AlphaFoldDB" id="A0A170PC70"/>
<keyword evidence="6 8" id="KW-0378">Hydrolase</keyword>
<feature type="binding site" evidence="8">
    <location>
        <position position="118"/>
    </location>
    <ligand>
        <name>Zn(2+)</name>
        <dbReference type="ChEBI" id="CHEBI:29105"/>
        <note>catalytic</note>
    </ligand>
</feature>
<comment type="subcellular location">
    <subcellularLocation>
        <location evidence="8">Cytoplasm</location>
    </subcellularLocation>
</comment>
<evidence type="ECO:0000256" key="6">
    <source>
        <dbReference type="ARBA" id="ARBA00022801"/>
    </source>
</evidence>
<dbReference type="GO" id="GO:0008270">
    <property type="term" value="F:zinc ion binding"/>
    <property type="evidence" value="ECO:0007669"/>
    <property type="project" value="UniProtKB-UniRule"/>
</dbReference>
<dbReference type="RefSeq" id="WP_075472760.1">
    <property type="nucleotide sequence ID" value="NZ_CP135003.1"/>
</dbReference>
<dbReference type="STRING" id="98804.BTSPAZIEG_0294"/>
<accession>A0A170PC70</accession>
<dbReference type="EC" id="3.1.-.-" evidence="8"/>
<proteinExistence type="inferred from homology"/>
<keyword evidence="5 8" id="KW-0255">Endonuclease</keyword>
<dbReference type="PANTHER" id="PTHR46986">
    <property type="entry name" value="ENDORIBONUCLEASE YBEY, CHLOROPLASTIC"/>
    <property type="match status" value="1"/>
</dbReference>
<organism evidence="9 10">
    <name type="scientific">Buchnera aphidicola subsp. Tuberolachnus salignus</name>
    <dbReference type="NCBI Taxonomy" id="98804"/>
    <lineage>
        <taxon>Bacteria</taxon>
        <taxon>Pseudomonadati</taxon>
        <taxon>Pseudomonadota</taxon>
        <taxon>Gammaproteobacteria</taxon>
        <taxon>Enterobacterales</taxon>
        <taxon>Erwiniaceae</taxon>
        <taxon>Buchnera</taxon>
    </lineage>
</organism>
<dbReference type="PANTHER" id="PTHR46986:SF1">
    <property type="entry name" value="ENDORIBONUCLEASE YBEY, CHLOROPLASTIC"/>
    <property type="match status" value="1"/>
</dbReference>
<dbReference type="GO" id="GO:0004521">
    <property type="term" value="F:RNA endonuclease activity"/>
    <property type="evidence" value="ECO:0007669"/>
    <property type="project" value="UniProtKB-UniRule"/>
</dbReference>
<keyword evidence="8" id="KW-0698">rRNA processing</keyword>
<keyword evidence="8" id="KW-0963">Cytoplasm</keyword>
<keyword evidence="4 8" id="KW-0479">Metal-binding</keyword>
<dbReference type="SUPFAM" id="SSF55486">
    <property type="entry name" value="Metalloproteases ('zincins'), catalytic domain"/>
    <property type="match status" value="1"/>
</dbReference>
<protein>
    <recommendedName>
        <fullName evidence="8">Endoribonuclease YbeY</fullName>
        <ecNumber evidence="8">3.1.-.-</ecNumber>
    </recommendedName>
</protein>
<evidence type="ECO:0000313" key="9">
    <source>
        <dbReference type="EMBL" id="CUR53259.1"/>
    </source>
</evidence>
<evidence type="ECO:0000256" key="2">
    <source>
        <dbReference type="ARBA" id="ARBA00022517"/>
    </source>
</evidence>
<comment type="function">
    <text evidence="8">Single strand-specific metallo-endoribonuclease involved in late-stage 70S ribosome quality control and in maturation of the 3' terminus of the 16S rRNA.</text>
</comment>
<dbReference type="Gene3D" id="3.40.390.30">
    <property type="entry name" value="Metalloproteases ('zincins'), catalytic domain"/>
    <property type="match status" value="1"/>
</dbReference>
<evidence type="ECO:0000256" key="3">
    <source>
        <dbReference type="ARBA" id="ARBA00022722"/>
    </source>
</evidence>
<evidence type="ECO:0000256" key="8">
    <source>
        <dbReference type="HAMAP-Rule" id="MF_00009"/>
    </source>
</evidence>
<keyword evidence="10" id="KW-1185">Reference proteome</keyword>
<dbReference type="HAMAP" id="MF_00009">
    <property type="entry name" value="Endoribonucl_YbeY"/>
    <property type="match status" value="1"/>
</dbReference>
<comment type="similarity">
    <text evidence="1 8">Belongs to the endoribonuclease YbeY family.</text>
</comment>
<evidence type="ECO:0000256" key="7">
    <source>
        <dbReference type="ARBA" id="ARBA00022833"/>
    </source>
</evidence>
<keyword evidence="2 8" id="KW-0690">Ribosome biogenesis</keyword>
<dbReference type="NCBIfam" id="TIGR00043">
    <property type="entry name" value="rRNA maturation RNase YbeY"/>
    <property type="match status" value="1"/>
</dbReference>
<dbReference type="GO" id="GO:0005737">
    <property type="term" value="C:cytoplasm"/>
    <property type="evidence" value="ECO:0007669"/>
    <property type="project" value="UniProtKB-SubCell"/>
</dbReference>
<dbReference type="OrthoDB" id="9807740at2"/>
<keyword evidence="7 8" id="KW-0862">Zinc</keyword>
<dbReference type="EMBL" id="LN890285">
    <property type="protein sequence ID" value="CUR53259.1"/>
    <property type="molecule type" value="Genomic_DNA"/>
</dbReference>
<evidence type="ECO:0000256" key="5">
    <source>
        <dbReference type="ARBA" id="ARBA00022759"/>
    </source>
</evidence>
<gene>
    <name evidence="8 9" type="primary">ybeY</name>
    <name evidence="9" type="ORF">BTSPAZIEG_0294</name>
</gene>
<evidence type="ECO:0000256" key="4">
    <source>
        <dbReference type="ARBA" id="ARBA00022723"/>
    </source>
</evidence>
<reference evidence="10" key="1">
    <citation type="submission" date="2015-10" db="EMBL/GenBank/DDBJ databases">
        <authorList>
            <person name="Manzano-Marin A."/>
            <person name="Manzano-Marin A."/>
        </authorList>
    </citation>
    <scope>NUCLEOTIDE SEQUENCE [LARGE SCALE GENOMIC DNA]</scope>
    <source>
        <strain evidence="10">BTs</strain>
    </source>
</reference>
<dbReference type="PATRIC" id="fig|98804.3.peg.277"/>
<evidence type="ECO:0000313" key="10">
    <source>
        <dbReference type="Proteomes" id="UP000243633"/>
    </source>
</evidence>